<protein>
    <recommendedName>
        <fullName evidence="1">WD repeat-containing protein on Y chromosome</fullName>
    </recommendedName>
</protein>
<dbReference type="InterPro" id="IPR001680">
    <property type="entry name" value="WD40_rpt"/>
</dbReference>
<dbReference type="PROSITE" id="PS50294">
    <property type="entry name" value="WD_REPEATS_REGION"/>
    <property type="match status" value="1"/>
</dbReference>
<sequence>MADRLSSATSGKEIHRFVTGEQINFLQGQFRLRNNRLTLVELRDLLCEIGLHYTDEEYRTLCLQINTDHDEYCQWDEFISYLILGFQDDDPLGVKQSLDPPISGELCLKLRRQVYNIVKIDFCPMVYYDGSISWSQGHWITTSREGVIQFWTEDWKPEMTVKTVPSNLKRSKTWVLETAPLPDFSMFCVAGLETELRFYDVVAASFTLKLVIERLPHPISAMAYSFNHAEPGKLITGDYDGHIRLFVFYPERKATSSSETFSTITRIPLQDVLCGKYAPMDCVDYGRLLPDIVRSIQFLDSVRCFIASAEENPLISTGGRSRSEQPCGMIIHSMELPATLVTKFFIPRGVTCFAFEPSNELLASGGPDCDLRLWDIHRPDKPSVVLVGHTSSITFVFLQDAGEKLYSLDQKKIIKVWDVRNRVLLQTFSQFSTVLVKGIPACAYYNKRERELVVASNKLFVTACSPEIALDRTDGDSHTKAVSVLLFNDLYQLVVSCGFDSFIIVWDHRLNRKMTIITEAHTQIRNGVLEPVEITTACFDGKHQMLLTGARNGSLKIWNISGRTCMRTIQMDDDCEVTAVFWQANRILAMGWNHRVVEFAAFTENDEYPRGLQWRKLHSDDILCAAVSDSMPGVMATSSYAGELVFWMLETGQPYRRYDATNPRSRIPIIFRDVPESKPRKLAPRRSMLAVASGNLAMRRLSRIVMPSGLEQMRQHSMQSMLFLPSRPMLAEYGTMLGSLDNGLVQVWSHHAQGGFKGQFNGIHMAGDRIITMATDKANRFLFTGTALGYVKTWYIENCWIPNEDAFHVNKPALRVLFPFLLNDVVPGRAKRSARDQPKPWLLNSYQAHRTCITGLLYLDATGLLLSCSSDRTIRLWTLGGRYIGLLGSPINWEPLATDLPPPEGYRFRIPPDLQREVSFTTAKVLRGGKDFLRIRTTSGGGGLTSGVMVSADRQKPAPVMETYGSALVEPILNTSVLKLPAKEPKLRTIKLDQTYPSFPLYGHMVQFPIKPVAYSTQIELILEKTKMLKFKEDPHDPDV</sequence>
<evidence type="ECO:0000313" key="5">
    <source>
        <dbReference type="EnsemblMetazoa" id="AFUN022362-PA"/>
    </source>
</evidence>
<dbReference type="Gene3D" id="2.130.10.10">
    <property type="entry name" value="YVTN repeat-like/Quinoprotein amine dehydrogenase"/>
    <property type="match status" value="4"/>
</dbReference>
<accession>A0A4Y0BNY1</accession>
<dbReference type="InterPro" id="IPR011992">
    <property type="entry name" value="EF-hand-dom_pair"/>
</dbReference>
<dbReference type="InterPro" id="IPR036322">
    <property type="entry name" value="WD40_repeat_dom_sf"/>
</dbReference>
<dbReference type="VEuPathDB" id="VectorBase:AFUN022362"/>
<evidence type="ECO:0000256" key="4">
    <source>
        <dbReference type="PROSITE-ProRule" id="PRU00221"/>
    </source>
</evidence>
<dbReference type="AlphaFoldDB" id="A0A4Y0BNY1"/>
<feature type="repeat" description="WD" evidence="4">
    <location>
        <begin position="350"/>
        <end position="384"/>
    </location>
</feature>
<dbReference type="SMART" id="SM00320">
    <property type="entry name" value="WD40"/>
    <property type="match status" value="9"/>
</dbReference>
<dbReference type="SUPFAM" id="SSF47473">
    <property type="entry name" value="EF-hand"/>
    <property type="match status" value="1"/>
</dbReference>
<dbReference type="EnsemblMetazoa" id="AFUN022362-RA">
    <property type="protein sequence ID" value="AFUN022362-PA"/>
    <property type="gene ID" value="AFUN022362"/>
</dbReference>
<dbReference type="Pfam" id="PF00400">
    <property type="entry name" value="WD40"/>
    <property type="match status" value="4"/>
</dbReference>
<feature type="repeat" description="WD" evidence="4">
    <location>
        <begin position="846"/>
        <end position="879"/>
    </location>
</feature>
<keyword evidence="2 4" id="KW-0853">WD repeat</keyword>
<dbReference type="VEuPathDB" id="VectorBase:AFUN2_001960"/>
<feature type="repeat" description="WD" evidence="4">
    <location>
        <begin position="534"/>
        <end position="568"/>
    </location>
</feature>
<feature type="repeat" description="WD" evidence="4">
    <location>
        <begin position="386"/>
        <end position="427"/>
    </location>
</feature>
<reference evidence="5" key="1">
    <citation type="submission" date="2020-05" db="UniProtKB">
        <authorList>
            <consortium name="EnsemblMetazoa"/>
        </authorList>
    </citation>
    <scope>IDENTIFICATION</scope>
    <source>
        <strain evidence="5">FUMOZ</strain>
    </source>
</reference>
<dbReference type="PROSITE" id="PS00678">
    <property type="entry name" value="WD_REPEATS_1"/>
    <property type="match status" value="1"/>
</dbReference>
<evidence type="ECO:0000256" key="2">
    <source>
        <dbReference type="ARBA" id="ARBA00022574"/>
    </source>
</evidence>
<dbReference type="PANTHER" id="PTHR44324">
    <property type="entry name" value="WD40 REPEAT DOMAIN 95"/>
    <property type="match status" value="1"/>
</dbReference>
<keyword evidence="3" id="KW-0677">Repeat</keyword>
<feature type="repeat" description="WD" evidence="4">
    <location>
        <begin position="475"/>
        <end position="516"/>
    </location>
</feature>
<dbReference type="SUPFAM" id="SSF50978">
    <property type="entry name" value="WD40 repeat-like"/>
    <property type="match status" value="2"/>
</dbReference>
<evidence type="ECO:0000256" key="1">
    <source>
        <dbReference type="ARBA" id="ARBA00014901"/>
    </source>
</evidence>
<proteinExistence type="predicted"/>
<dbReference type="STRING" id="62324.A0A4Y0BNY1"/>
<name>A0A4Y0BNY1_ANOFN</name>
<dbReference type="InterPro" id="IPR019775">
    <property type="entry name" value="WD40_repeat_CS"/>
</dbReference>
<organism evidence="5">
    <name type="scientific">Anopheles funestus</name>
    <name type="common">African malaria mosquito</name>
    <dbReference type="NCBI Taxonomy" id="62324"/>
    <lineage>
        <taxon>Eukaryota</taxon>
        <taxon>Metazoa</taxon>
        <taxon>Ecdysozoa</taxon>
        <taxon>Arthropoda</taxon>
        <taxon>Hexapoda</taxon>
        <taxon>Insecta</taxon>
        <taxon>Pterygota</taxon>
        <taxon>Neoptera</taxon>
        <taxon>Endopterygota</taxon>
        <taxon>Diptera</taxon>
        <taxon>Nematocera</taxon>
        <taxon>Culicoidea</taxon>
        <taxon>Culicidae</taxon>
        <taxon>Anophelinae</taxon>
        <taxon>Anopheles</taxon>
    </lineage>
</organism>
<dbReference type="PROSITE" id="PS50082">
    <property type="entry name" value="WD_REPEATS_2"/>
    <property type="match status" value="5"/>
</dbReference>
<evidence type="ECO:0000256" key="3">
    <source>
        <dbReference type="ARBA" id="ARBA00022737"/>
    </source>
</evidence>
<dbReference type="PANTHER" id="PTHR44324:SF6">
    <property type="entry name" value="EF-HAND CALCIUM BINDING DOMAIN 8"/>
    <property type="match status" value="1"/>
</dbReference>
<dbReference type="InterPro" id="IPR051242">
    <property type="entry name" value="WD-EF-hand_domain"/>
</dbReference>
<dbReference type="InterPro" id="IPR015943">
    <property type="entry name" value="WD40/YVTN_repeat-like_dom_sf"/>
</dbReference>